<dbReference type="Gene3D" id="3.90.1150.10">
    <property type="entry name" value="Aspartate Aminotransferase, domain 1"/>
    <property type="match status" value="1"/>
</dbReference>
<dbReference type="STRING" id="930990.A0A067MBA3"/>
<organism evidence="6 7">
    <name type="scientific">Botryobasidium botryosum (strain FD-172 SS1)</name>
    <dbReference type="NCBI Taxonomy" id="930990"/>
    <lineage>
        <taxon>Eukaryota</taxon>
        <taxon>Fungi</taxon>
        <taxon>Dikarya</taxon>
        <taxon>Basidiomycota</taxon>
        <taxon>Agaricomycotina</taxon>
        <taxon>Agaricomycetes</taxon>
        <taxon>Cantharellales</taxon>
        <taxon>Botryobasidiaceae</taxon>
        <taxon>Botryobasidium</taxon>
    </lineage>
</organism>
<evidence type="ECO:0000313" key="6">
    <source>
        <dbReference type="EMBL" id="KDQ09167.1"/>
    </source>
</evidence>
<evidence type="ECO:0000256" key="2">
    <source>
        <dbReference type="ARBA" id="ARBA00010008"/>
    </source>
</evidence>
<protein>
    <recommendedName>
        <fullName evidence="5">Aminotransferase class I/classII large domain-containing protein</fullName>
    </recommendedName>
</protein>
<reference evidence="7" key="1">
    <citation type="journal article" date="2014" name="Proc. Natl. Acad. Sci. U.S.A.">
        <title>Extensive sampling of basidiomycete genomes demonstrates inadequacy of the white-rot/brown-rot paradigm for wood decay fungi.</title>
        <authorList>
            <person name="Riley R."/>
            <person name="Salamov A.A."/>
            <person name="Brown D.W."/>
            <person name="Nagy L.G."/>
            <person name="Floudas D."/>
            <person name="Held B.W."/>
            <person name="Levasseur A."/>
            <person name="Lombard V."/>
            <person name="Morin E."/>
            <person name="Otillar R."/>
            <person name="Lindquist E.A."/>
            <person name="Sun H."/>
            <person name="LaButti K.M."/>
            <person name="Schmutz J."/>
            <person name="Jabbour D."/>
            <person name="Luo H."/>
            <person name="Baker S.E."/>
            <person name="Pisabarro A.G."/>
            <person name="Walton J.D."/>
            <person name="Blanchette R.A."/>
            <person name="Henrissat B."/>
            <person name="Martin F."/>
            <person name="Cullen D."/>
            <person name="Hibbett D.S."/>
            <person name="Grigoriev I.V."/>
        </authorList>
    </citation>
    <scope>NUCLEOTIDE SEQUENCE [LARGE SCALE GENOMIC DNA]</scope>
    <source>
        <strain evidence="7">FD-172 SS1</strain>
    </source>
</reference>
<evidence type="ECO:0000256" key="1">
    <source>
        <dbReference type="ARBA" id="ARBA00001933"/>
    </source>
</evidence>
<feature type="domain" description="Aminotransferase class I/classII large" evidence="5">
    <location>
        <begin position="31"/>
        <end position="404"/>
    </location>
</feature>
<sequence length="427" mass="46774">MAPRLEDTLAAKLHSRDEKSSRRRLILPNTTVDLSSNDYLSLSTNHDLRDHFLGKLKSAELVLGSGGSRLLDGNTPAHVRLENRLKDFFRSSAALLFNSGFEANASFFSCVPQPGDIIVYDEYIHASVHDGMRASRARQSLSFRHNTVSSLRDILSRLIKEVPLLKAGRHNVFIAVESLYSMDGDFAPLVDILDIVEGLLPLGNGYVVVDEAHATGVYGPQGRGIVSSLGVEDRVFSRLVTFGKALGASGAFLAVFLVSPILREYLINYARPLIYTTAMSHTTVLSIGCSLDFLENGTASKLSSHLHKIISHFLDTIRPQLHATPHSIVALPSCLMDEHALDRTRLSPIIPLLTPQPRPLAAHLQSLGYLVRPIVHPTVPKGQERVRVCLHAGNTLEEVHGFIEATMGWVHAQTAIEKGRCAIGAKL</sequence>
<dbReference type="InterPro" id="IPR015424">
    <property type="entry name" value="PyrdxlP-dep_Trfase"/>
</dbReference>
<dbReference type="OrthoDB" id="2382073at2759"/>
<evidence type="ECO:0000256" key="3">
    <source>
        <dbReference type="ARBA" id="ARBA00022679"/>
    </source>
</evidence>
<dbReference type="GO" id="GO:0009102">
    <property type="term" value="P:biotin biosynthetic process"/>
    <property type="evidence" value="ECO:0007669"/>
    <property type="project" value="TreeGrafter"/>
</dbReference>
<dbReference type="Proteomes" id="UP000027195">
    <property type="component" value="Unassembled WGS sequence"/>
</dbReference>
<keyword evidence="7" id="KW-1185">Reference proteome</keyword>
<dbReference type="PANTHER" id="PTHR13693">
    <property type="entry name" value="CLASS II AMINOTRANSFERASE/8-AMINO-7-OXONONANOATE SYNTHASE"/>
    <property type="match status" value="1"/>
</dbReference>
<dbReference type="InterPro" id="IPR015421">
    <property type="entry name" value="PyrdxlP-dep_Trfase_major"/>
</dbReference>
<dbReference type="InterPro" id="IPR050087">
    <property type="entry name" value="AON_synthase_class-II"/>
</dbReference>
<comment type="similarity">
    <text evidence="2">Belongs to the class-II pyridoxal-phosphate-dependent aminotransferase family. BioF subfamily.</text>
</comment>
<proteinExistence type="inferred from homology"/>
<gene>
    <name evidence="6" type="ORF">BOTBODRAFT_533261</name>
</gene>
<dbReference type="InterPro" id="IPR015422">
    <property type="entry name" value="PyrdxlP-dep_Trfase_small"/>
</dbReference>
<dbReference type="SUPFAM" id="SSF53383">
    <property type="entry name" value="PLP-dependent transferases"/>
    <property type="match status" value="1"/>
</dbReference>
<dbReference type="PANTHER" id="PTHR13693:SF77">
    <property type="entry name" value="8-AMINO-7-OXONONANOATE SYNTHASE"/>
    <property type="match status" value="1"/>
</dbReference>
<evidence type="ECO:0000256" key="4">
    <source>
        <dbReference type="ARBA" id="ARBA00022898"/>
    </source>
</evidence>
<dbReference type="HOGENOM" id="CLU_015846_3_0_1"/>
<dbReference type="GO" id="GO:0016740">
    <property type="term" value="F:transferase activity"/>
    <property type="evidence" value="ECO:0007669"/>
    <property type="project" value="UniProtKB-KW"/>
</dbReference>
<dbReference type="AlphaFoldDB" id="A0A067MBA3"/>
<keyword evidence="3" id="KW-0808">Transferase</keyword>
<evidence type="ECO:0000259" key="5">
    <source>
        <dbReference type="Pfam" id="PF00155"/>
    </source>
</evidence>
<dbReference type="Gene3D" id="3.40.640.10">
    <property type="entry name" value="Type I PLP-dependent aspartate aminotransferase-like (Major domain)"/>
    <property type="match status" value="1"/>
</dbReference>
<comment type="cofactor">
    <cofactor evidence="1">
        <name>pyridoxal 5'-phosphate</name>
        <dbReference type="ChEBI" id="CHEBI:597326"/>
    </cofactor>
</comment>
<name>A0A067MBA3_BOTB1</name>
<dbReference type="InParanoid" id="A0A067MBA3"/>
<evidence type="ECO:0000313" key="7">
    <source>
        <dbReference type="Proteomes" id="UP000027195"/>
    </source>
</evidence>
<keyword evidence="4" id="KW-0663">Pyridoxal phosphate</keyword>
<dbReference type="EMBL" id="KL198081">
    <property type="protein sequence ID" value="KDQ09167.1"/>
    <property type="molecule type" value="Genomic_DNA"/>
</dbReference>
<dbReference type="Pfam" id="PF00155">
    <property type="entry name" value="Aminotran_1_2"/>
    <property type="match status" value="1"/>
</dbReference>
<dbReference type="GO" id="GO:0030170">
    <property type="term" value="F:pyridoxal phosphate binding"/>
    <property type="evidence" value="ECO:0007669"/>
    <property type="project" value="InterPro"/>
</dbReference>
<accession>A0A067MBA3</accession>
<dbReference type="InterPro" id="IPR004839">
    <property type="entry name" value="Aminotransferase_I/II_large"/>
</dbReference>